<keyword evidence="2 5" id="KW-0808">Transferase</keyword>
<dbReference type="EMBL" id="MEYV01000011">
    <property type="protein sequence ID" value="OGD40142.1"/>
    <property type="molecule type" value="Genomic_DNA"/>
</dbReference>
<feature type="domain" description="BPL/LPL catalytic" evidence="8">
    <location>
        <begin position="28"/>
        <end position="215"/>
    </location>
</feature>
<gene>
    <name evidence="9" type="ORF">A3I30_02630</name>
</gene>
<evidence type="ECO:0000313" key="9">
    <source>
        <dbReference type="EMBL" id="OGD40142.1"/>
    </source>
</evidence>
<keyword evidence="3 5" id="KW-0012">Acyltransferase</keyword>
<evidence type="ECO:0000256" key="5">
    <source>
        <dbReference type="PIRNR" id="PIRNR016262"/>
    </source>
</evidence>
<dbReference type="PROSITE" id="PS51733">
    <property type="entry name" value="BPL_LPL_CATALYTIC"/>
    <property type="match status" value="1"/>
</dbReference>
<comment type="pathway">
    <text evidence="1 5">Protein modification; protein lipoylation via endogenous pathway; protein N(6)-(lipoyl)lysine from octanoyl-[acyl-carrier-protein]: step 1/2.</text>
</comment>
<proteinExistence type="inferred from homology"/>
<dbReference type="NCBIfam" id="TIGR00214">
    <property type="entry name" value="lipB"/>
    <property type="match status" value="1"/>
</dbReference>
<evidence type="ECO:0000313" key="10">
    <source>
        <dbReference type="Proteomes" id="UP000177197"/>
    </source>
</evidence>
<dbReference type="Proteomes" id="UP000177197">
    <property type="component" value="Unassembled WGS sequence"/>
</dbReference>
<evidence type="ECO:0000256" key="1">
    <source>
        <dbReference type="ARBA" id="ARBA00004821"/>
    </source>
</evidence>
<dbReference type="UniPathway" id="UPA00538">
    <property type="reaction ID" value="UER00592"/>
</dbReference>
<dbReference type="PANTHER" id="PTHR10993">
    <property type="entry name" value="OCTANOYLTRANSFERASE"/>
    <property type="match status" value="1"/>
</dbReference>
<evidence type="ECO:0000256" key="7">
    <source>
        <dbReference type="PIRSR" id="PIRSR016262-3"/>
    </source>
</evidence>
<organism evidence="9 10">
    <name type="scientific">Candidatus Azambacteria bacterium RIFCSPLOWO2_02_FULL_44_14</name>
    <dbReference type="NCBI Taxonomy" id="1797306"/>
    <lineage>
        <taxon>Bacteria</taxon>
        <taxon>Candidatus Azamiibacteriota</taxon>
    </lineage>
</organism>
<feature type="site" description="Lowers pKa of active site Cys" evidence="7">
    <location>
        <position position="140"/>
    </location>
</feature>
<evidence type="ECO:0000256" key="2">
    <source>
        <dbReference type="ARBA" id="ARBA00022679"/>
    </source>
</evidence>
<evidence type="ECO:0000259" key="8">
    <source>
        <dbReference type="PROSITE" id="PS51733"/>
    </source>
</evidence>
<reference evidence="9 10" key="1">
    <citation type="journal article" date="2016" name="Nat. Commun.">
        <title>Thousands of microbial genomes shed light on interconnected biogeochemical processes in an aquifer system.</title>
        <authorList>
            <person name="Anantharaman K."/>
            <person name="Brown C.T."/>
            <person name="Hug L.A."/>
            <person name="Sharon I."/>
            <person name="Castelle C.J."/>
            <person name="Probst A.J."/>
            <person name="Thomas B.C."/>
            <person name="Singh A."/>
            <person name="Wilkins M.J."/>
            <person name="Karaoz U."/>
            <person name="Brodie E.L."/>
            <person name="Williams K.H."/>
            <person name="Hubbard S.S."/>
            <person name="Banfield J.F."/>
        </authorList>
    </citation>
    <scope>NUCLEOTIDE SEQUENCE [LARGE SCALE GENOMIC DNA]</scope>
</reference>
<dbReference type="AlphaFoldDB" id="A0A1F5CB56"/>
<dbReference type="InterPro" id="IPR004143">
    <property type="entry name" value="BPL_LPL_catalytic"/>
</dbReference>
<dbReference type="EC" id="2.3.1.181" evidence="5"/>
<comment type="similarity">
    <text evidence="5">Belongs to the LipB family.</text>
</comment>
<dbReference type="Gene3D" id="3.30.930.10">
    <property type="entry name" value="Bira Bifunctional Protein, Domain 2"/>
    <property type="match status" value="1"/>
</dbReference>
<dbReference type="InterPro" id="IPR045864">
    <property type="entry name" value="aa-tRNA-synth_II/BPL/LPL"/>
</dbReference>
<sequence length="215" mass="24337">MIEKDLGLINFEEFLKIQDEFWRKRTQDIIPDALIFAEHPVVYSLGARNLKDQMCHFRTWPEGLAELGIKVIETRRGGIVTCHAPGILGIYIIIKVSESSAGIKLVSWLEKLVIEVLEDYGITAGLKANINRGVWVQDRKIASVGIQISQLVSRFGINLNVSPDLRLFEHIDPCGLVNCQVTSMEKERQLTPPMIGVKKSVWYYANSSKKFKSHT</sequence>
<comment type="caution">
    <text evidence="9">The sequence shown here is derived from an EMBL/GenBank/DDBJ whole genome shotgun (WGS) entry which is preliminary data.</text>
</comment>
<evidence type="ECO:0000256" key="6">
    <source>
        <dbReference type="PIRSR" id="PIRSR016262-1"/>
    </source>
</evidence>
<comment type="function">
    <text evidence="4 5">Catalyzes the transfer of endogenously produced octanoic acid from octanoyl-acyl-carrier-protein onto the lipoyl domains of lipoate-dependent enzymes. Lipoyl-ACP can also act as a substrate although octanoyl-ACP is likely to be the physiological substrate.</text>
</comment>
<dbReference type="GO" id="GO:0009249">
    <property type="term" value="P:protein lipoylation"/>
    <property type="evidence" value="ECO:0007669"/>
    <property type="project" value="InterPro"/>
</dbReference>
<dbReference type="PIRSF" id="PIRSF016262">
    <property type="entry name" value="LPLase"/>
    <property type="match status" value="1"/>
</dbReference>
<evidence type="ECO:0000256" key="4">
    <source>
        <dbReference type="ARBA" id="ARBA00024732"/>
    </source>
</evidence>
<dbReference type="PANTHER" id="PTHR10993:SF7">
    <property type="entry name" value="LIPOYLTRANSFERASE 2, MITOCHONDRIAL-RELATED"/>
    <property type="match status" value="1"/>
</dbReference>
<accession>A0A1F5CB56</accession>
<protein>
    <recommendedName>
        <fullName evidence="5">Octanoyltransferase</fullName>
        <ecNumber evidence="5">2.3.1.181</ecNumber>
    </recommendedName>
</protein>
<evidence type="ECO:0000256" key="3">
    <source>
        <dbReference type="ARBA" id="ARBA00023315"/>
    </source>
</evidence>
<dbReference type="InterPro" id="IPR000544">
    <property type="entry name" value="Octanoyltransferase"/>
</dbReference>
<dbReference type="Pfam" id="PF21948">
    <property type="entry name" value="LplA-B_cat"/>
    <property type="match status" value="1"/>
</dbReference>
<comment type="catalytic activity">
    <reaction evidence="5">
        <text>octanoyl-[ACP] + L-lysyl-[protein] = N(6)-octanoyl-L-lysyl-[protein] + holo-[ACP] + H(+)</text>
        <dbReference type="Rhea" id="RHEA:17665"/>
        <dbReference type="Rhea" id="RHEA-COMP:9636"/>
        <dbReference type="Rhea" id="RHEA-COMP:9685"/>
        <dbReference type="Rhea" id="RHEA-COMP:9752"/>
        <dbReference type="Rhea" id="RHEA-COMP:9928"/>
        <dbReference type="ChEBI" id="CHEBI:15378"/>
        <dbReference type="ChEBI" id="CHEBI:29969"/>
        <dbReference type="ChEBI" id="CHEBI:64479"/>
        <dbReference type="ChEBI" id="CHEBI:78463"/>
        <dbReference type="ChEBI" id="CHEBI:78809"/>
        <dbReference type="EC" id="2.3.1.181"/>
    </reaction>
</comment>
<dbReference type="GO" id="GO:0033819">
    <property type="term" value="F:lipoyl(octanoyl) transferase activity"/>
    <property type="evidence" value="ECO:0007669"/>
    <property type="project" value="UniProtKB-EC"/>
</dbReference>
<dbReference type="SUPFAM" id="SSF55681">
    <property type="entry name" value="Class II aaRS and biotin synthetases"/>
    <property type="match status" value="1"/>
</dbReference>
<name>A0A1F5CB56_9BACT</name>
<feature type="active site" description="Acyl-thioester intermediate" evidence="6">
    <location>
        <position position="174"/>
    </location>
</feature>